<organism evidence="5 6">
    <name type="scientific">Vibrio fortis</name>
    <dbReference type="NCBI Taxonomy" id="212667"/>
    <lineage>
        <taxon>Bacteria</taxon>
        <taxon>Pseudomonadati</taxon>
        <taxon>Pseudomonadota</taxon>
        <taxon>Gammaproteobacteria</taxon>
        <taxon>Vibrionales</taxon>
        <taxon>Vibrionaceae</taxon>
        <taxon>Vibrio</taxon>
    </lineage>
</organism>
<dbReference type="EMBL" id="VWSE01000006">
    <property type="protein sequence ID" value="KAB0288182.1"/>
    <property type="molecule type" value="Genomic_DNA"/>
</dbReference>
<sequence length="382" mass="43475">MIIATFFAILCLCSASIALAQETEFNECEKASESKFKLLAIPFYDPSIETGVSVIPMYSFYVNEEQQSPSTVSATFTYTQSGSYNIRGNTDILLEKFRLVSDFGFNYSDIDVQFFDRARHKAETVQEEVNFFGDAYYALSDTLFVGVGVSYQSEKYSGKTQRDTLQLIAANRCLSYCTDIGASVSLLKDTREHYYYPHRGYMLSMTYETHAEWLGNDKDETYSLLDTDARYYYSINDDKNHVIAARWLNRYLLDSDNAPSSALSLYGRQGRDVQRGFIVGDTMPAANITSVELEYRHQITGTCNRHLDKMTIVALTGAGKSYGRLANPRQKESNFQEAETLSMVGLGLRYRVLDEERINVRMDVTYNNSQEWLVYFGLGETI</sequence>
<accession>A0A5N3R2E7</accession>
<feature type="signal peptide" evidence="3">
    <location>
        <begin position="1"/>
        <end position="20"/>
    </location>
</feature>
<evidence type="ECO:0000256" key="3">
    <source>
        <dbReference type="SAM" id="SignalP"/>
    </source>
</evidence>
<evidence type="ECO:0000256" key="2">
    <source>
        <dbReference type="ARBA" id="ARBA00023136"/>
    </source>
</evidence>
<name>A0A5N3R2E7_9VIBR</name>
<feature type="domain" description="Bacterial surface antigen (D15)" evidence="4">
    <location>
        <begin position="129"/>
        <end position="351"/>
    </location>
</feature>
<proteinExistence type="predicted"/>
<dbReference type="Proteomes" id="UP000326789">
    <property type="component" value="Unassembled WGS sequence"/>
</dbReference>
<reference evidence="5 6" key="1">
    <citation type="submission" date="2019-09" db="EMBL/GenBank/DDBJ databases">
        <title>Whole genome sequence of Vibrio fortis.</title>
        <authorList>
            <person name="Das S.K."/>
        </authorList>
    </citation>
    <scope>NUCLEOTIDE SEQUENCE [LARGE SCALE GENOMIC DNA]</scope>
    <source>
        <strain evidence="5 6">AN60</strain>
    </source>
</reference>
<dbReference type="AlphaFoldDB" id="A0A5N3R2E7"/>
<evidence type="ECO:0000259" key="4">
    <source>
        <dbReference type="Pfam" id="PF01103"/>
    </source>
</evidence>
<dbReference type="GO" id="GO:0019867">
    <property type="term" value="C:outer membrane"/>
    <property type="evidence" value="ECO:0007669"/>
    <property type="project" value="InterPro"/>
</dbReference>
<comment type="caution">
    <text evidence="5">The sequence shown here is derived from an EMBL/GenBank/DDBJ whole genome shotgun (WGS) entry which is preliminary data.</text>
</comment>
<keyword evidence="2" id="KW-0472">Membrane</keyword>
<gene>
    <name evidence="5" type="ORF">F2P58_12010</name>
</gene>
<dbReference type="Pfam" id="PF01103">
    <property type="entry name" value="Omp85"/>
    <property type="match status" value="1"/>
</dbReference>
<dbReference type="Gene3D" id="2.40.160.50">
    <property type="entry name" value="membrane protein fhac: a member of the omp85/tpsb transporter family"/>
    <property type="match status" value="1"/>
</dbReference>
<evidence type="ECO:0000313" key="6">
    <source>
        <dbReference type="Proteomes" id="UP000326789"/>
    </source>
</evidence>
<dbReference type="InterPro" id="IPR000184">
    <property type="entry name" value="Bac_surfAg_D15"/>
</dbReference>
<evidence type="ECO:0000313" key="5">
    <source>
        <dbReference type="EMBL" id="KAB0288182.1"/>
    </source>
</evidence>
<protein>
    <submittedName>
        <fullName evidence="5">BamA/TamA family outer membrane protein</fullName>
    </submittedName>
</protein>
<evidence type="ECO:0000256" key="1">
    <source>
        <dbReference type="ARBA" id="ARBA00004370"/>
    </source>
</evidence>
<keyword evidence="3" id="KW-0732">Signal</keyword>
<comment type="subcellular location">
    <subcellularLocation>
        <location evidence="1">Membrane</location>
    </subcellularLocation>
</comment>
<feature type="chain" id="PRO_5024291735" evidence="3">
    <location>
        <begin position="21"/>
        <end position="382"/>
    </location>
</feature>